<gene>
    <name evidence="1" type="ORF">AB4M04_06030</name>
</gene>
<dbReference type="Proteomes" id="UP001558101">
    <property type="component" value="Unassembled WGS sequence"/>
</dbReference>
<keyword evidence="2" id="KW-1185">Reference proteome</keyword>
<reference evidence="1 2" key="1">
    <citation type="submission" date="2024-07" db="EMBL/GenBank/DDBJ databases">
        <title>Genomes of novel Serratia strains from suburban soil.</title>
        <authorList>
            <person name="Markert E.X."/>
            <person name="Severe K."/>
            <person name="Severe L."/>
            <person name="Twing K.I."/>
            <person name="Ward L.M."/>
        </authorList>
    </citation>
    <scope>NUCLEOTIDE SEQUENCE [LARGE SCALE GENOMIC DNA]</scope>
    <source>
        <strain evidence="1 2">3C-UT</strain>
    </source>
</reference>
<accession>A0ABV3UHG8</accession>
<dbReference type="InterPro" id="IPR010557">
    <property type="entry name" value="DUF1133"/>
</dbReference>
<sequence>MLEGKQKSNLAFCTDKEAAIMDKVIGAVLIDDPGLKYIIRQRYMGHGKSLKAMAADLHDVRPEWCMRTCETRVAVWVKTAEFMLHRPMSDAFGVDQTRFIR</sequence>
<dbReference type="Pfam" id="PF06576">
    <property type="entry name" value="DUF1133"/>
    <property type="match status" value="1"/>
</dbReference>
<evidence type="ECO:0000313" key="1">
    <source>
        <dbReference type="EMBL" id="MEX3171636.1"/>
    </source>
</evidence>
<organism evidence="1 2">
    <name type="scientific">Serratia quinivorans</name>
    <dbReference type="NCBI Taxonomy" id="137545"/>
    <lineage>
        <taxon>Bacteria</taxon>
        <taxon>Pseudomonadati</taxon>
        <taxon>Pseudomonadota</taxon>
        <taxon>Gammaproteobacteria</taxon>
        <taxon>Enterobacterales</taxon>
        <taxon>Yersiniaceae</taxon>
        <taxon>Serratia</taxon>
    </lineage>
</organism>
<name>A0ABV3UHG8_9GAMM</name>
<comment type="caution">
    <text evidence="1">The sequence shown here is derived from an EMBL/GenBank/DDBJ whole genome shotgun (WGS) entry which is preliminary data.</text>
</comment>
<dbReference type="EMBL" id="JBFQXQ010000001">
    <property type="protein sequence ID" value="MEX3171636.1"/>
    <property type="molecule type" value="Genomic_DNA"/>
</dbReference>
<protein>
    <submittedName>
        <fullName evidence="1">DUF1133 family protein</fullName>
    </submittedName>
</protein>
<proteinExistence type="predicted"/>
<evidence type="ECO:0000313" key="2">
    <source>
        <dbReference type="Proteomes" id="UP001558101"/>
    </source>
</evidence>